<dbReference type="InterPro" id="IPR000719">
    <property type="entry name" value="Prot_kinase_dom"/>
</dbReference>
<keyword evidence="1" id="KW-0723">Serine/threonine-protein kinase</keyword>
<dbReference type="SMART" id="SM00220">
    <property type="entry name" value="S_TKc"/>
    <property type="match status" value="1"/>
</dbReference>
<dbReference type="Gene3D" id="1.10.510.10">
    <property type="entry name" value="Transferase(Phosphotransferase) domain 1"/>
    <property type="match status" value="1"/>
</dbReference>
<name>F0YDA8_AURAN</name>
<reference evidence="7 8" key="1">
    <citation type="journal article" date="2011" name="Proc. Natl. Acad. Sci. U.S.A.">
        <title>Niche of harmful alga Aureococcus anophagefferens revealed through ecogenomics.</title>
        <authorList>
            <person name="Gobler C.J."/>
            <person name="Berry D.L."/>
            <person name="Dyhrman S.T."/>
            <person name="Wilhelm S.W."/>
            <person name="Salamov A."/>
            <person name="Lobanov A.V."/>
            <person name="Zhang Y."/>
            <person name="Collier J.L."/>
            <person name="Wurch L.L."/>
            <person name="Kustka A.B."/>
            <person name="Dill B.D."/>
            <person name="Shah M."/>
            <person name="VerBerkmoes N.C."/>
            <person name="Kuo A."/>
            <person name="Terry A."/>
            <person name="Pangilinan J."/>
            <person name="Lindquist E.A."/>
            <person name="Lucas S."/>
            <person name="Paulsen I.T."/>
            <person name="Hattenrath-Lehmann T.K."/>
            <person name="Talmage S.C."/>
            <person name="Walker E.A."/>
            <person name="Koch F."/>
            <person name="Burson A.M."/>
            <person name="Marcoval M.A."/>
            <person name="Tang Y.Z."/>
            <person name="Lecleir G.R."/>
            <person name="Coyne K.J."/>
            <person name="Berg G.M."/>
            <person name="Bertrand E.M."/>
            <person name="Saito M.A."/>
            <person name="Gladyshev V.N."/>
            <person name="Grigoriev I.V."/>
        </authorList>
    </citation>
    <scope>NUCLEOTIDE SEQUENCE [LARGE SCALE GENOMIC DNA]</scope>
    <source>
        <strain evidence="8">CCMP 1984</strain>
    </source>
</reference>
<dbReference type="eggNOG" id="KOG0583">
    <property type="taxonomic scope" value="Eukaryota"/>
</dbReference>
<dbReference type="Pfam" id="PF00069">
    <property type="entry name" value="Pkinase"/>
    <property type="match status" value="1"/>
</dbReference>
<dbReference type="OMA" id="CEYKWFI"/>
<dbReference type="PANTHER" id="PTHR24345:SF91">
    <property type="entry name" value="SERINE_THREONINE-PROTEIN KINASE PLK4"/>
    <property type="match status" value="1"/>
</dbReference>
<dbReference type="OrthoDB" id="541276at2759"/>
<dbReference type="InParanoid" id="F0YDA8"/>
<dbReference type="PROSITE" id="PS50011">
    <property type="entry name" value="PROTEIN_KINASE_DOM"/>
    <property type="match status" value="1"/>
</dbReference>
<gene>
    <name evidence="7" type="ORF">AURANDRAFT_28472</name>
</gene>
<dbReference type="PANTHER" id="PTHR24345">
    <property type="entry name" value="SERINE/THREONINE-PROTEIN KINASE PLK"/>
    <property type="match status" value="1"/>
</dbReference>
<evidence type="ECO:0000256" key="1">
    <source>
        <dbReference type="ARBA" id="ARBA00022527"/>
    </source>
</evidence>
<accession>F0YDA8</accession>
<organism evidence="8">
    <name type="scientific">Aureococcus anophagefferens</name>
    <name type="common">Harmful bloom alga</name>
    <dbReference type="NCBI Taxonomy" id="44056"/>
    <lineage>
        <taxon>Eukaryota</taxon>
        <taxon>Sar</taxon>
        <taxon>Stramenopiles</taxon>
        <taxon>Ochrophyta</taxon>
        <taxon>Pelagophyceae</taxon>
        <taxon>Pelagomonadales</taxon>
        <taxon>Pelagomonadaceae</taxon>
        <taxon>Aureococcus</taxon>
    </lineage>
</organism>
<dbReference type="GO" id="GO:0004674">
    <property type="term" value="F:protein serine/threonine kinase activity"/>
    <property type="evidence" value="ECO:0007669"/>
    <property type="project" value="UniProtKB-KW"/>
</dbReference>
<keyword evidence="8" id="KW-1185">Reference proteome</keyword>
<dbReference type="EMBL" id="GL833132">
    <property type="protein sequence ID" value="EGB07037.1"/>
    <property type="molecule type" value="Genomic_DNA"/>
</dbReference>
<evidence type="ECO:0000256" key="4">
    <source>
        <dbReference type="ARBA" id="ARBA00022777"/>
    </source>
</evidence>
<dbReference type="Proteomes" id="UP000002729">
    <property type="component" value="Unassembled WGS sequence"/>
</dbReference>
<proteinExistence type="predicted"/>
<keyword evidence="2" id="KW-0808">Transferase</keyword>
<dbReference type="InterPro" id="IPR011009">
    <property type="entry name" value="Kinase-like_dom_sf"/>
</dbReference>
<protein>
    <recommendedName>
        <fullName evidence="6">Protein kinase domain-containing protein</fullName>
    </recommendedName>
</protein>
<sequence>MLGCYADEASVYVVMPFCPHGDLFGVVESRGALEEARAAAYMGQIVAGLEKLHALGLAHHDMSLENLMLDANEDAIIIDFGMAGWPCRCGKLLYMAPELFEAKEPFDVFAADVWALGIILFLLLTGMPPWDAGSGPTTSDMRYVYVRDGRLDELLRNWNISLSPHAPDLLQRLLTADPRSRLTLPQLKAHPWWQANARFVNVPV</sequence>
<dbReference type="GeneID" id="20220542"/>
<evidence type="ECO:0000256" key="2">
    <source>
        <dbReference type="ARBA" id="ARBA00022679"/>
    </source>
</evidence>
<evidence type="ECO:0000313" key="8">
    <source>
        <dbReference type="Proteomes" id="UP000002729"/>
    </source>
</evidence>
<feature type="domain" description="Protein kinase" evidence="6">
    <location>
        <begin position="1"/>
        <end position="193"/>
    </location>
</feature>
<dbReference type="RefSeq" id="XP_009038274.1">
    <property type="nucleotide sequence ID" value="XM_009040026.1"/>
</dbReference>
<keyword evidence="5" id="KW-0067">ATP-binding</keyword>
<dbReference type="KEGG" id="aaf:AURANDRAFT_28472"/>
<dbReference type="GO" id="GO:0005634">
    <property type="term" value="C:nucleus"/>
    <property type="evidence" value="ECO:0007669"/>
    <property type="project" value="TreeGrafter"/>
</dbReference>
<evidence type="ECO:0000259" key="6">
    <source>
        <dbReference type="PROSITE" id="PS50011"/>
    </source>
</evidence>
<evidence type="ECO:0000256" key="5">
    <source>
        <dbReference type="ARBA" id="ARBA00022840"/>
    </source>
</evidence>
<evidence type="ECO:0000313" key="7">
    <source>
        <dbReference type="EMBL" id="EGB07037.1"/>
    </source>
</evidence>
<dbReference type="GO" id="GO:0005524">
    <property type="term" value="F:ATP binding"/>
    <property type="evidence" value="ECO:0007669"/>
    <property type="project" value="UniProtKB-KW"/>
</dbReference>
<dbReference type="AlphaFoldDB" id="F0YDA8"/>
<evidence type="ECO:0000256" key="3">
    <source>
        <dbReference type="ARBA" id="ARBA00022741"/>
    </source>
</evidence>
<keyword evidence="3" id="KW-0547">Nucleotide-binding</keyword>
<keyword evidence="4" id="KW-0418">Kinase</keyword>
<dbReference type="SUPFAM" id="SSF56112">
    <property type="entry name" value="Protein kinase-like (PK-like)"/>
    <property type="match status" value="1"/>
</dbReference>